<name>A0A975IND1_LOWBP</name>
<dbReference type="Pfam" id="PF12113">
    <property type="entry name" value="SVM_signal"/>
    <property type="match status" value="1"/>
</dbReference>
<keyword evidence="4" id="KW-1185">Reference proteome</keyword>
<feature type="domain" description="Sequence-variable mosaic (SVM) signal sequence" evidence="2">
    <location>
        <begin position="1"/>
        <end position="28"/>
    </location>
</feature>
<evidence type="ECO:0000313" key="4">
    <source>
        <dbReference type="Proteomes" id="UP000672038"/>
    </source>
</evidence>
<protein>
    <submittedName>
        <fullName evidence="3">Secreted protein, SAP11-like</fullName>
    </submittedName>
</protein>
<evidence type="ECO:0000256" key="1">
    <source>
        <dbReference type="SAM" id="MobiDB-lite"/>
    </source>
</evidence>
<evidence type="ECO:0000259" key="2">
    <source>
        <dbReference type="Pfam" id="PF12113"/>
    </source>
</evidence>
<feature type="region of interest" description="Disordered" evidence="1">
    <location>
        <begin position="84"/>
        <end position="111"/>
    </location>
</feature>
<feature type="compositionally biased region" description="Basic and acidic residues" evidence="1">
    <location>
        <begin position="85"/>
        <end position="100"/>
    </location>
</feature>
<accession>A0A975IND1</accession>
<sequence>MVKSKKQLSIFTSILFICLGLFLITNNQIYGSPKKDISSLKEIEKQDIKNYFDLYNTLENCSNEERNIIIQILSNSKTVDLLKQMAKEEAKNKPTNKEEGSSSQQPDSSKK</sequence>
<dbReference type="RefSeq" id="WP_210954785.1">
    <property type="nucleotide sequence ID" value="NZ_CP054393.1"/>
</dbReference>
<dbReference type="InterPro" id="IPR021970">
    <property type="entry name" value="SVM_signal"/>
</dbReference>
<proteinExistence type="predicted"/>
<reference evidence="3" key="1">
    <citation type="submission" date="2020-06" db="EMBL/GenBank/DDBJ databases">
        <title>Complete genome sequence of Candidatus Phytoplasma luffae NCHU2019.</title>
        <authorList>
            <person name="Cho S.-T."/>
            <person name="Tan C.-M."/>
            <person name="Li J.-R."/>
            <person name="Chien Y.-Y."/>
            <person name="Chiu Y.-C."/>
            <person name="Yang J.-Y."/>
            <person name="Kuo C.-H."/>
        </authorList>
    </citation>
    <scope>NUCLEOTIDE SEQUENCE</scope>
    <source>
        <strain evidence="3">NCHU2019</strain>
    </source>
</reference>
<feature type="compositionally biased region" description="Polar residues" evidence="1">
    <location>
        <begin position="101"/>
        <end position="111"/>
    </location>
</feature>
<dbReference type="EMBL" id="CP054393">
    <property type="protein sequence ID" value="QTX02721.1"/>
    <property type="molecule type" value="Genomic_DNA"/>
</dbReference>
<gene>
    <name evidence="3" type="ORF">LFWB_1510</name>
</gene>
<dbReference type="Proteomes" id="UP000672038">
    <property type="component" value="Chromosome"/>
</dbReference>
<dbReference type="AlphaFoldDB" id="A0A975IND1"/>
<organism evidence="3 4">
    <name type="scientific">Loofah witches'-broom phytoplasma</name>
    <dbReference type="NCBI Taxonomy" id="35773"/>
    <lineage>
        <taxon>Bacteria</taxon>
        <taxon>Bacillati</taxon>
        <taxon>Mycoplasmatota</taxon>
        <taxon>Mollicutes</taxon>
        <taxon>Acholeplasmatales</taxon>
        <taxon>Acholeplasmataceae</taxon>
        <taxon>Candidatus Phytoplasma</taxon>
        <taxon>16SrVIII (Loofah witches'-broom group)</taxon>
    </lineage>
</organism>
<dbReference type="KEGG" id="pluf:LFWB_1510"/>
<evidence type="ECO:0000313" key="3">
    <source>
        <dbReference type="EMBL" id="QTX02721.1"/>
    </source>
</evidence>